<dbReference type="PhylomeDB" id="A0A060TAK9"/>
<dbReference type="InterPro" id="IPR036291">
    <property type="entry name" value="NAD(P)-bd_dom_sf"/>
</dbReference>
<dbReference type="InterPro" id="IPR013952">
    <property type="entry name" value="DUF1776_fun"/>
</dbReference>
<dbReference type="AlphaFoldDB" id="A0A060TAK9"/>
<evidence type="ECO:0000313" key="2">
    <source>
        <dbReference type="EMBL" id="CDP36191.1"/>
    </source>
</evidence>
<keyword evidence="1" id="KW-1133">Transmembrane helix</keyword>
<feature type="transmembrane region" description="Helical" evidence="1">
    <location>
        <begin position="84"/>
        <end position="102"/>
    </location>
</feature>
<dbReference type="PANTHER" id="PTHR43313:SF1">
    <property type="entry name" value="3BETA-HYDROXYSTEROID DEHYDROGENASE DHS-16"/>
    <property type="match status" value="1"/>
</dbReference>
<reference evidence="2" key="2">
    <citation type="submission" date="2014-06" db="EMBL/GenBank/DDBJ databases">
        <title>The complete genome of Blastobotrys (Arxula) adeninivorans LS3 - a yeast of biotechnological interest.</title>
        <authorList>
            <person name="Kunze G."/>
            <person name="Gaillardin C."/>
            <person name="Czernicka M."/>
            <person name="Durrens P."/>
            <person name="Martin T."/>
            <person name="Boer E."/>
            <person name="Gabaldon T."/>
            <person name="Cruz J."/>
            <person name="Talla E."/>
            <person name="Marck C."/>
            <person name="Goffeau A."/>
            <person name="Barbe V."/>
            <person name="Baret P."/>
            <person name="Baronian K."/>
            <person name="Beier S."/>
            <person name="Bleykasten C."/>
            <person name="Bode R."/>
            <person name="Casaregola S."/>
            <person name="Despons L."/>
            <person name="Fairhead C."/>
            <person name="Giersberg M."/>
            <person name="Gierski P."/>
            <person name="Hahnel U."/>
            <person name="Hartmann A."/>
            <person name="Jankowska D."/>
            <person name="Jubin C."/>
            <person name="Jung P."/>
            <person name="Lafontaine I."/>
            <person name="Leh-Louis V."/>
            <person name="Lemaire M."/>
            <person name="Marcet-Houben M."/>
            <person name="Mascher M."/>
            <person name="Morel G."/>
            <person name="Richard G.-F."/>
            <person name="Riechen J."/>
            <person name="Sacerdot C."/>
            <person name="Sarkar A."/>
            <person name="Savel G."/>
            <person name="Schacherer J."/>
            <person name="Sherman D."/>
            <person name="Straub M.-L."/>
            <person name="Stein N."/>
            <person name="Thierry A."/>
            <person name="Trautwein-Schult A."/>
            <person name="Westhof E."/>
            <person name="Worch S."/>
            <person name="Dujon B."/>
            <person name="Souciet J.-L."/>
            <person name="Wincker P."/>
            <person name="Scholz U."/>
            <person name="Neuveglise N."/>
        </authorList>
    </citation>
    <scope>NUCLEOTIDE SEQUENCE</scope>
    <source>
        <strain evidence="2">LS3</strain>
    </source>
</reference>
<reference evidence="2" key="1">
    <citation type="submission" date="2014-02" db="EMBL/GenBank/DDBJ databases">
        <authorList>
            <person name="Genoscope - CEA"/>
        </authorList>
    </citation>
    <scope>NUCLEOTIDE SEQUENCE</scope>
    <source>
        <strain evidence="2">LS3</strain>
    </source>
</reference>
<evidence type="ECO:0000256" key="1">
    <source>
        <dbReference type="SAM" id="Phobius"/>
    </source>
</evidence>
<dbReference type="PANTHER" id="PTHR43313">
    <property type="entry name" value="SHORT-CHAIN DEHYDROGENASE/REDUCTASE FAMILY 9C"/>
    <property type="match status" value="1"/>
</dbReference>
<dbReference type="EMBL" id="HG937692">
    <property type="protein sequence ID" value="CDP36191.1"/>
    <property type="molecule type" value="Genomic_DNA"/>
</dbReference>
<dbReference type="Gene3D" id="3.40.50.720">
    <property type="entry name" value="NAD(P)-binding Rossmann-like Domain"/>
    <property type="match status" value="1"/>
</dbReference>
<dbReference type="Pfam" id="PF08643">
    <property type="entry name" value="DUF1776"/>
    <property type="match status" value="1"/>
</dbReference>
<keyword evidence="1" id="KW-0472">Membrane</keyword>
<accession>A0A060TAK9</accession>
<proteinExistence type="predicted"/>
<protein>
    <submittedName>
        <fullName evidence="2">ARAD1B07326p</fullName>
    </submittedName>
</protein>
<dbReference type="SUPFAM" id="SSF51735">
    <property type="entry name" value="NAD(P)-binding Rossmann-fold domains"/>
    <property type="match status" value="1"/>
</dbReference>
<organism evidence="2">
    <name type="scientific">Blastobotrys adeninivorans</name>
    <name type="common">Yeast</name>
    <name type="synonym">Arxula adeninivorans</name>
    <dbReference type="NCBI Taxonomy" id="409370"/>
    <lineage>
        <taxon>Eukaryota</taxon>
        <taxon>Fungi</taxon>
        <taxon>Dikarya</taxon>
        <taxon>Ascomycota</taxon>
        <taxon>Saccharomycotina</taxon>
        <taxon>Dipodascomycetes</taxon>
        <taxon>Dipodascales</taxon>
        <taxon>Trichomonascaceae</taxon>
        <taxon>Blastobotrys</taxon>
    </lineage>
</organism>
<sequence>MYTMSATHDPMEKILDTFYDWKGQGVQVLNKTVDTITSTDAYQKVAGLVKNADRNSISTLINPPPPPPPSLWERVTDWVSRHKLLVSAIATVTVSGSLYYVYTVTYHQPSRRQRRRAKRAANNGRTEVVLIAGSPAEPITRLLAVDLDRRGFVVYWTTSSQEEEAIVRKENSVDIRPLPIKGNEASAIEDCIRKFNQEVLSVPVVAFPGAEPYQLSLAGVIVVPDLYFPAGPVESIRANTWSDLMYSKLLGPVFLLSGGLLDLVRRHNSRVLLLTPTIMSSLKPAFHAPECISSAALESMALCMHRELKPQGIPFVHLKLGSFDVAPGRSSPGSHARQVATSIRADILSWPEPIRALYSRAYQASAHLHSPRTTGSSMRVLNHAVFDALTQDKPKRVWYVGRGSYAYEWLTSWFSESAVTWLLQPPSQSAPIERDWETV</sequence>
<gene>
    <name evidence="2" type="ORF">GNLVRS02_ARAD1B07326g</name>
</gene>
<keyword evidence="1" id="KW-0812">Transmembrane</keyword>
<name>A0A060TAK9_BLAAD</name>